<reference evidence="2 3" key="1">
    <citation type="submission" date="2021-03" db="EMBL/GenBank/DDBJ databases">
        <authorList>
            <person name="King G.J."/>
            <person name="Bancroft I."/>
            <person name="Baten A."/>
            <person name="Bloomfield J."/>
            <person name="Borpatragohain P."/>
            <person name="He Z."/>
            <person name="Irish N."/>
            <person name="Irwin J."/>
            <person name="Liu K."/>
            <person name="Mauleon R.P."/>
            <person name="Moore J."/>
            <person name="Morris R."/>
            <person name="Ostergaard L."/>
            <person name="Wang B."/>
            <person name="Wells R."/>
        </authorList>
    </citation>
    <scope>NUCLEOTIDE SEQUENCE [LARGE SCALE GENOMIC DNA]</scope>
    <source>
        <strain evidence="2">R-o-18</strain>
        <tissue evidence="2">Leaf</tissue>
    </source>
</reference>
<sequence>MALDGGTLRLNGLLRSFKVSPPSRSKHQPSLKPKDAQAKKDEHRASSKQDSQMVNNVLHTKANIIIRFKSVLVLGGNCDNMRVKKGETSREEEQVLKAKRDS</sequence>
<feature type="region of interest" description="Disordered" evidence="1">
    <location>
        <begin position="14"/>
        <end position="54"/>
    </location>
</feature>
<proteinExistence type="predicted"/>
<evidence type="ECO:0000256" key="1">
    <source>
        <dbReference type="SAM" id="MobiDB-lite"/>
    </source>
</evidence>
<accession>A0ABQ7NNV9</accession>
<dbReference type="Proteomes" id="UP000823674">
    <property type="component" value="Chromosome A01"/>
</dbReference>
<gene>
    <name evidence="2" type="primary">A01g500210.1_BraROA</name>
    <name evidence="2" type="ORF">IGI04_000131</name>
</gene>
<name>A0ABQ7NNV9_BRACM</name>
<keyword evidence="3" id="KW-1185">Reference proteome</keyword>
<evidence type="ECO:0000313" key="2">
    <source>
        <dbReference type="EMBL" id="KAG5412564.1"/>
    </source>
</evidence>
<comment type="caution">
    <text evidence="2">The sequence shown here is derived from an EMBL/GenBank/DDBJ whole genome shotgun (WGS) entry which is preliminary data.</text>
</comment>
<organism evidence="2 3">
    <name type="scientific">Brassica rapa subsp. trilocularis</name>
    <dbReference type="NCBI Taxonomy" id="1813537"/>
    <lineage>
        <taxon>Eukaryota</taxon>
        <taxon>Viridiplantae</taxon>
        <taxon>Streptophyta</taxon>
        <taxon>Embryophyta</taxon>
        <taxon>Tracheophyta</taxon>
        <taxon>Spermatophyta</taxon>
        <taxon>Magnoliopsida</taxon>
        <taxon>eudicotyledons</taxon>
        <taxon>Gunneridae</taxon>
        <taxon>Pentapetalae</taxon>
        <taxon>rosids</taxon>
        <taxon>malvids</taxon>
        <taxon>Brassicales</taxon>
        <taxon>Brassicaceae</taxon>
        <taxon>Brassiceae</taxon>
        <taxon>Brassica</taxon>
    </lineage>
</organism>
<dbReference type="EMBL" id="JADBGQ010000001">
    <property type="protein sequence ID" value="KAG5412564.1"/>
    <property type="molecule type" value="Genomic_DNA"/>
</dbReference>
<feature type="compositionally biased region" description="Basic and acidic residues" evidence="1">
    <location>
        <begin position="32"/>
        <end position="47"/>
    </location>
</feature>
<evidence type="ECO:0000313" key="3">
    <source>
        <dbReference type="Proteomes" id="UP000823674"/>
    </source>
</evidence>
<protein>
    <submittedName>
        <fullName evidence="2">Uncharacterized protein</fullName>
    </submittedName>
</protein>